<accession>Q24E73</accession>
<dbReference type="KEGG" id="tet:TTHERM_00851650"/>
<gene>
    <name evidence="1" type="ORF">TTHERM_00851650</name>
</gene>
<dbReference type="OrthoDB" id="133205at2759"/>
<evidence type="ECO:0000313" key="1">
    <source>
        <dbReference type="EMBL" id="EAS06028.2"/>
    </source>
</evidence>
<dbReference type="EMBL" id="GG662311">
    <property type="protein sequence ID" value="EAS06028.2"/>
    <property type="molecule type" value="Genomic_DNA"/>
</dbReference>
<protein>
    <submittedName>
        <fullName evidence="1">Uncharacterized protein</fullName>
    </submittedName>
</protein>
<evidence type="ECO:0000313" key="2">
    <source>
        <dbReference type="Proteomes" id="UP000009168"/>
    </source>
</evidence>
<dbReference type="GeneID" id="7830534"/>
<dbReference type="HOGENOM" id="CLU_2818114_0_0_1"/>
<dbReference type="InParanoid" id="Q24E73"/>
<reference evidence="2" key="1">
    <citation type="journal article" date="2006" name="PLoS Biol.">
        <title>Macronuclear genome sequence of the ciliate Tetrahymena thermophila, a model eukaryote.</title>
        <authorList>
            <person name="Eisen J.A."/>
            <person name="Coyne R.S."/>
            <person name="Wu M."/>
            <person name="Wu D."/>
            <person name="Thiagarajan M."/>
            <person name="Wortman J.R."/>
            <person name="Badger J.H."/>
            <person name="Ren Q."/>
            <person name="Amedeo P."/>
            <person name="Jones K.M."/>
            <person name="Tallon L.J."/>
            <person name="Delcher A.L."/>
            <person name="Salzberg S.L."/>
            <person name="Silva J.C."/>
            <person name="Haas B.J."/>
            <person name="Majoros W.H."/>
            <person name="Farzad M."/>
            <person name="Carlton J.M."/>
            <person name="Smith R.K. Jr."/>
            <person name="Garg J."/>
            <person name="Pearlman R.E."/>
            <person name="Karrer K.M."/>
            <person name="Sun L."/>
            <person name="Manning G."/>
            <person name="Elde N.C."/>
            <person name="Turkewitz A.P."/>
            <person name="Asai D.J."/>
            <person name="Wilkes D.E."/>
            <person name="Wang Y."/>
            <person name="Cai H."/>
            <person name="Collins K."/>
            <person name="Stewart B.A."/>
            <person name="Lee S.R."/>
            <person name="Wilamowska K."/>
            <person name="Weinberg Z."/>
            <person name="Ruzzo W.L."/>
            <person name="Wloga D."/>
            <person name="Gaertig J."/>
            <person name="Frankel J."/>
            <person name="Tsao C.-C."/>
            <person name="Gorovsky M.A."/>
            <person name="Keeling P.J."/>
            <person name="Waller R.F."/>
            <person name="Patron N.J."/>
            <person name="Cherry J.M."/>
            <person name="Stover N.A."/>
            <person name="Krieger C.J."/>
            <person name="del Toro C."/>
            <person name="Ryder H.F."/>
            <person name="Williamson S.C."/>
            <person name="Barbeau R.A."/>
            <person name="Hamilton E.P."/>
            <person name="Orias E."/>
        </authorList>
    </citation>
    <scope>NUCLEOTIDE SEQUENCE [LARGE SCALE GENOMIC DNA]</scope>
    <source>
        <strain evidence="2">SB210</strain>
    </source>
</reference>
<dbReference type="Proteomes" id="UP000009168">
    <property type="component" value="Unassembled WGS sequence"/>
</dbReference>
<keyword evidence="2" id="KW-1185">Reference proteome</keyword>
<dbReference type="AlphaFoldDB" id="Q24E73"/>
<organism evidence="1 2">
    <name type="scientific">Tetrahymena thermophila (strain SB210)</name>
    <dbReference type="NCBI Taxonomy" id="312017"/>
    <lineage>
        <taxon>Eukaryota</taxon>
        <taxon>Sar</taxon>
        <taxon>Alveolata</taxon>
        <taxon>Ciliophora</taxon>
        <taxon>Intramacronucleata</taxon>
        <taxon>Oligohymenophorea</taxon>
        <taxon>Hymenostomatida</taxon>
        <taxon>Tetrahymenina</taxon>
        <taxon>Tetrahymenidae</taxon>
        <taxon>Tetrahymena</taxon>
    </lineage>
</organism>
<name>Q24E73_TETTS</name>
<proteinExistence type="predicted"/>
<sequence>MALYYKILNSLTFLQKSFWDKQISIKTIINATSKYEKFLLHTYSGLKLNSIRQIKRNFISKKIIQINSKLTQKKNILKQIKSYLAVLFILDFHRKHRWFSGRIERCHRFDPGSIPGRCIFQLQHGWFFNKNCLVFKKYKQKHYQTSSFYNVLRDQYSSIRIYLSIMRFYYYLEKQNNFFILYFSYQQNFKNQIIFILEYRIILNLNNERGKAIQKTCQRINPKQ</sequence>
<dbReference type="RefSeq" id="XP_001026273.2">
    <property type="nucleotide sequence ID" value="XM_001026273.2"/>
</dbReference>